<accession>A0AAD4Q8K0</accession>
<feature type="region of interest" description="Disordered" evidence="1">
    <location>
        <begin position="199"/>
        <end position="220"/>
    </location>
</feature>
<dbReference type="EMBL" id="JAKELL010000143">
    <property type="protein sequence ID" value="KAH8980134.1"/>
    <property type="molecule type" value="Genomic_DNA"/>
</dbReference>
<feature type="compositionally biased region" description="Polar residues" evidence="1">
    <location>
        <begin position="201"/>
        <end position="220"/>
    </location>
</feature>
<name>A0AAD4Q8K0_9AGAM</name>
<reference evidence="2" key="1">
    <citation type="submission" date="2022-01" db="EMBL/GenBank/DDBJ databases">
        <title>Comparative genomics reveals a dynamic genome evolution in the ectomycorrhizal milk-cap (Lactarius) mushrooms.</title>
        <authorList>
            <consortium name="DOE Joint Genome Institute"/>
            <person name="Lebreton A."/>
            <person name="Tang N."/>
            <person name="Kuo A."/>
            <person name="LaButti K."/>
            <person name="Drula E."/>
            <person name="Barry K."/>
            <person name="Clum A."/>
            <person name="Lipzen A."/>
            <person name="Mousain D."/>
            <person name="Ng V."/>
            <person name="Wang R."/>
            <person name="Wang X."/>
            <person name="Dai Y."/>
            <person name="Henrissat B."/>
            <person name="Grigoriev I.V."/>
            <person name="Guerin-Laguette A."/>
            <person name="Yu F."/>
            <person name="Martin F.M."/>
        </authorList>
    </citation>
    <scope>NUCLEOTIDE SEQUENCE</scope>
    <source>
        <strain evidence="2">QP</strain>
    </source>
</reference>
<proteinExistence type="predicted"/>
<organism evidence="2 3">
    <name type="scientific">Lactarius akahatsu</name>
    <dbReference type="NCBI Taxonomy" id="416441"/>
    <lineage>
        <taxon>Eukaryota</taxon>
        <taxon>Fungi</taxon>
        <taxon>Dikarya</taxon>
        <taxon>Basidiomycota</taxon>
        <taxon>Agaricomycotina</taxon>
        <taxon>Agaricomycetes</taxon>
        <taxon>Russulales</taxon>
        <taxon>Russulaceae</taxon>
        <taxon>Lactarius</taxon>
    </lineage>
</organism>
<gene>
    <name evidence="2" type="ORF">EDB92DRAFT_1820647</name>
</gene>
<keyword evidence="3" id="KW-1185">Reference proteome</keyword>
<evidence type="ECO:0000256" key="1">
    <source>
        <dbReference type="SAM" id="MobiDB-lite"/>
    </source>
</evidence>
<dbReference type="AlphaFoldDB" id="A0AAD4Q8K0"/>
<dbReference type="Proteomes" id="UP001201163">
    <property type="component" value="Unassembled WGS sequence"/>
</dbReference>
<protein>
    <submittedName>
        <fullName evidence="2">Uncharacterized protein</fullName>
    </submittedName>
</protein>
<evidence type="ECO:0000313" key="3">
    <source>
        <dbReference type="Proteomes" id="UP001201163"/>
    </source>
</evidence>
<evidence type="ECO:0000313" key="2">
    <source>
        <dbReference type="EMBL" id="KAH8980134.1"/>
    </source>
</evidence>
<sequence length="220" mass="24424">MSTQLLTDDLRMKPRAQMTPKFSQELIAFRTAAGEKRQGCAFEGTSEWDCGHRCGRGGFDEGEINVDRSQTTEGFCELVDGVGEWEIKRDILVNVLNILGLHRFFNRDGGMSGTVDVLSKICVEVALYEVPRVVDKLKEENLLSNYTMVASVGVGEVFQYVDPNTVLGFQRLPSRPWRIAPPVLAVTFGFSRAVERAKGRSSLTQRGTWGNSETGTRGRA</sequence>
<comment type="caution">
    <text evidence="2">The sequence shown here is derived from an EMBL/GenBank/DDBJ whole genome shotgun (WGS) entry which is preliminary data.</text>
</comment>